<reference evidence="2" key="1">
    <citation type="journal article" date="2015" name="Nature">
        <title>Complex archaea that bridge the gap between prokaryotes and eukaryotes.</title>
        <authorList>
            <person name="Spang A."/>
            <person name="Saw J.H."/>
            <person name="Jorgensen S.L."/>
            <person name="Zaremba-Niedzwiedzka K."/>
            <person name="Martijn J."/>
            <person name="Lind A.E."/>
            <person name="van Eijk R."/>
            <person name="Schleper C."/>
            <person name="Guy L."/>
            <person name="Ettema T.J."/>
        </authorList>
    </citation>
    <scope>NUCLEOTIDE SEQUENCE</scope>
</reference>
<accession>A0A0F8WNM7</accession>
<protein>
    <submittedName>
        <fullName evidence="2">Uncharacterized protein</fullName>
    </submittedName>
</protein>
<gene>
    <name evidence="2" type="ORF">LCGC14_3045730</name>
</gene>
<dbReference type="AlphaFoldDB" id="A0A0F8WNM7"/>
<organism evidence="2">
    <name type="scientific">marine sediment metagenome</name>
    <dbReference type="NCBI Taxonomy" id="412755"/>
    <lineage>
        <taxon>unclassified sequences</taxon>
        <taxon>metagenomes</taxon>
        <taxon>ecological metagenomes</taxon>
    </lineage>
</organism>
<feature type="region of interest" description="Disordered" evidence="1">
    <location>
        <begin position="1"/>
        <end position="21"/>
    </location>
</feature>
<name>A0A0F8WNM7_9ZZZZ</name>
<evidence type="ECO:0000313" key="2">
    <source>
        <dbReference type="EMBL" id="KKK58313.1"/>
    </source>
</evidence>
<feature type="compositionally biased region" description="Basic and acidic residues" evidence="1">
    <location>
        <begin position="1"/>
        <end position="11"/>
    </location>
</feature>
<comment type="caution">
    <text evidence="2">The sequence shown here is derived from an EMBL/GenBank/DDBJ whole genome shotgun (WGS) entry which is preliminary data.</text>
</comment>
<evidence type="ECO:0000256" key="1">
    <source>
        <dbReference type="SAM" id="MobiDB-lite"/>
    </source>
</evidence>
<dbReference type="EMBL" id="LAZR01064046">
    <property type="protein sequence ID" value="KKK58313.1"/>
    <property type="molecule type" value="Genomic_DNA"/>
</dbReference>
<feature type="non-terminal residue" evidence="2">
    <location>
        <position position="1"/>
    </location>
</feature>
<proteinExistence type="predicted"/>
<sequence length="21" mass="2356">KELISLEEELKMFASEGGSEE</sequence>